<evidence type="ECO:0000313" key="3">
    <source>
        <dbReference type="Proteomes" id="UP000269721"/>
    </source>
</evidence>
<protein>
    <submittedName>
        <fullName evidence="2">Uncharacterized protein</fullName>
    </submittedName>
</protein>
<sequence>MCIRWGSEGWDRIGSDQRGTYQVHRVPTGYKQSDSVKLPDDVSADPQPRSWLHQFHLHDDLGCIVDLCQFRPHDRPVACPNVHHRQHVVEVRHHVVRIVKRMIDCCVRQNHPGEPTKSEQQDERQREEHRGRGIIRFDLIRSLRTPLTRSPRGHPREPHPFSSDSDPIRSDHSTPRLTKDESQNQQQDAQVPSDLPTEDQNPSGGEQMSKWSMPEYQRTHVKAGVCSKPPQQFPASKISEPPGAP</sequence>
<feature type="compositionally biased region" description="Polar residues" evidence="1">
    <location>
        <begin position="198"/>
        <end position="210"/>
    </location>
</feature>
<keyword evidence="3" id="KW-1185">Reference proteome</keyword>
<dbReference type="AlphaFoldDB" id="A0A4P9WHN6"/>
<feature type="region of interest" description="Disordered" evidence="1">
    <location>
        <begin position="108"/>
        <end position="245"/>
    </location>
</feature>
<evidence type="ECO:0000256" key="1">
    <source>
        <dbReference type="SAM" id="MobiDB-lite"/>
    </source>
</evidence>
<name>A0A4P9WHN6_9FUNG</name>
<organism evidence="2 3">
    <name type="scientific">Blyttiomyces helicus</name>
    <dbReference type="NCBI Taxonomy" id="388810"/>
    <lineage>
        <taxon>Eukaryota</taxon>
        <taxon>Fungi</taxon>
        <taxon>Fungi incertae sedis</taxon>
        <taxon>Chytridiomycota</taxon>
        <taxon>Chytridiomycota incertae sedis</taxon>
        <taxon>Chytridiomycetes</taxon>
        <taxon>Chytridiomycetes incertae sedis</taxon>
        <taxon>Blyttiomyces</taxon>
    </lineage>
</organism>
<accession>A0A4P9WHN6</accession>
<proteinExistence type="predicted"/>
<evidence type="ECO:0000313" key="2">
    <source>
        <dbReference type="EMBL" id="RKO91465.1"/>
    </source>
</evidence>
<dbReference type="Proteomes" id="UP000269721">
    <property type="component" value="Unassembled WGS sequence"/>
</dbReference>
<reference evidence="3" key="1">
    <citation type="journal article" date="2018" name="Nat. Microbiol.">
        <title>Leveraging single-cell genomics to expand the fungal tree of life.</title>
        <authorList>
            <person name="Ahrendt S.R."/>
            <person name="Quandt C.A."/>
            <person name="Ciobanu D."/>
            <person name="Clum A."/>
            <person name="Salamov A."/>
            <person name="Andreopoulos B."/>
            <person name="Cheng J.F."/>
            <person name="Woyke T."/>
            <person name="Pelin A."/>
            <person name="Henrissat B."/>
            <person name="Reynolds N.K."/>
            <person name="Benny G.L."/>
            <person name="Smith M.E."/>
            <person name="James T.Y."/>
            <person name="Grigoriev I.V."/>
        </authorList>
    </citation>
    <scope>NUCLEOTIDE SEQUENCE [LARGE SCALE GENOMIC DNA]</scope>
</reference>
<feature type="compositionally biased region" description="Basic and acidic residues" evidence="1">
    <location>
        <begin position="166"/>
        <end position="182"/>
    </location>
</feature>
<dbReference type="EMBL" id="KZ995055">
    <property type="protein sequence ID" value="RKO91465.1"/>
    <property type="molecule type" value="Genomic_DNA"/>
</dbReference>
<gene>
    <name evidence="2" type="ORF">BDK51DRAFT_41353</name>
</gene>
<feature type="compositionally biased region" description="Basic and acidic residues" evidence="1">
    <location>
        <begin position="114"/>
        <end position="131"/>
    </location>
</feature>